<evidence type="ECO:0000313" key="2">
    <source>
        <dbReference type="EMBL" id="KGN58171.1"/>
    </source>
</evidence>
<evidence type="ECO:0000256" key="1">
    <source>
        <dbReference type="SAM" id="Phobius"/>
    </source>
</evidence>
<keyword evidence="1" id="KW-0812">Transmembrane</keyword>
<dbReference type="Gramene" id="KGN58171">
    <property type="protein sequence ID" value="KGN58171"/>
    <property type="gene ID" value="Csa_3G576850"/>
</dbReference>
<dbReference type="EMBL" id="CM002924">
    <property type="protein sequence ID" value="KGN58171.1"/>
    <property type="molecule type" value="Genomic_DNA"/>
</dbReference>
<feature type="transmembrane region" description="Helical" evidence="1">
    <location>
        <begin position="65"/>
        <end position="84"/>
    </location>
</feature>
<gene>
    <name evidence="2" type="ORF">Csa_3G576850</name>
</gene>
<protein>
    <submittedName>
        <fullName evidence="2">Uncharacterized protein</fullName>
    </submittedName>
</protein>
<reference evidence="2 3" key="1">
    <citation type="journal article" date="2009" name="Nat. Genet.">
        <title>The genome of the cucumber, Cucumis sativus L.</title>
        <authorList>
            <person name="Huang S."/>
            <person name="Li R."/>
            <person name="Zhang Z."/>
            <person name="Li L."/>
            <person name="Gu X."/>
            <person name="Fan W."/>
            <person name="Lucas W.J."/>
            <person name="Wang X."/>
            <person name="Xie B."/>
            <person name="Ni P."/>
            <person name="Ren Y."/>
            <person name="Zhu H."/>
            <person name="Li J."/>
            <person name="Lin K."/>
            <person name="Jin W."/>
            <person name="Fei Z."/>
            <person name="Li G."/>
            <person name="Staub J."/>
            <person name="Kilian A."/>
            <person name="van der Vossen E.A."/>
            <person name="Wu Y."/>
            <person name="Guo J."/>
            <person name="He J."/>
            <person name="Jia Z."/>
            <person name="Ren Y."/>
            <person name="Tian G."/>
            <person name="Lu Y."/>
            <person name="Ruan J."/>
            <person name="Qian W."/>
            <person name="Wang M."/>
            <person name="Huang Q."/>
            <person name="Li B."/>
            <person name="Xuan Z."/>
            <person name="Cao J."/>
            <person name="Asan"/>
            <person name="Wu Z."/>
            <person name="Zhang J."/>
            <person name="Cai Q."/>
            <person name="Bai Y."/>
            <person name="Zhao B."/>
            <person name="Han Y."/>
            <person name="Li Y."/>
            <person name="Li X."/>
            <person name="Wang S."/>
            <person name="Shi Q."/>
            <person name="Liu S."/>
            <person name="Cho W.K."/>
            <person name="Kim J.Y."/>
            <person name="Xu Y."/>
            <person name="Heller-Uszynska K."/>
            <person name="Miao H."/>
            <person name="Cheng Z."/>
            <person name="Zhang S."/>
            <person name="Wu J."/>
            <person name="Yang Y."/>
            <person name="Kang H."/>
            <person name="Li M."/>
            <person name="Liang H."/>
            <person name="Ren X."/>
            <person name="Shi Z."/>
            <person name="Wen M."/>
            <person name="Jian M."/>
            <person name="Yang H."/>
            <person name="Zhang G."/>
            <person name="Yang Z."/>
            <person name="Chen R."/>
            <person name="Liu S."/>
            <person name="Li J."/>
            <person name="Ma L."/>
            <person name="Liu H."/>
            <person name="Zhou Y."/>
            <person name="Zhao J."/>
            <person name="Fang X."/>
            <person name="Li G."/>
            <person name="Fang L."/>
            <person name="Li Y."/>
            <person name="Liu D."/>
            <person name="Zheng H."/>
            <person name="Zhang Y."/>
            <person name="Qin N."/>
            <person name="Li Z."/>
            <person name="Yang G."/>
            <person name="Yang S."/>
            <person name="Bolund L."/>
            <person name="Kristiansen K."/>
            <person name="Zheng H."/>
            <person name="Li S."/>
            <person name="Zhang X."/>
            <person name="Yang H."/>
            <person name="Wang J."/>
            <person name="Sun R."/>
            <person name="Zhang B."/>
            <person name="Jiang S."/>
            <person name="Wang J."/>
            <person name="Du Y."/>
            <person name="Li S."/>
        </authorList>
    </citation>
    <scope>NUCLEOTIDE SEQUENCE [LARGE SCALE GENOMIC DNA]</scope>
    <source>
        <strain evidence="3">cv. 9930</strain>
    </source>
</reference>
<reference evidence="2 3" key="4">
    <citation type="journal article" date="2011" name="BMC Genomics">
        <title>RNA-Seq improves annotation of protein-coding genes in the cucumber genome.</title>
        <authorList>
            <person name="Li Z."/>
            <person name="Zhang Z."/>
            <person name="Yan P."/>
            <person name="Huang S."/>
            <person name="Fei Z."/>
            <person name="Lin K."/>
        </authorList>
    </citation>
    <scope>NUCLEOTIDE SEQUENCE [LARGE SCALE GENOMIC DNA]</scope>
    <source>
        <strain evidence="3">cv. 9930</strain>
    </source>
</reference>
<keyword evidence="3" id="KW-1185">Reference proteome</keyword>
<dbReference type="Proteomes" id="UP000029981">
    <property type="component" value="Chromosome 3"/>
</dbReference>
<dbReference type="AlphaFoldDB" id="A0A0A0LDK5"/>
<evidence type="ECO:0000313" key="3">
    <source>
        <dbReference type="Proteomes" id="UP000029981"/>
    </source>
</evidence>
<feature type="transmembrane region" description="Helical" evidence="1">
    <location>
        <begin position="29"/>
        <end position="45"/>
    </location>
</feature>
<proteinExistence type="predicted"/>
<sequence>MGCRVHVPTRSYVTLQCTPTKLIRLCDPILFFLLLFLVTLSFYQRDSSRFSSFLFPVSTTNFDERVAISFNFFLFPFLGFMILLRKITRVEFHSG</sequence>
<keyword evidence="1" id="KW-1133">Transmembrane helix</keyword>
<accession>A0A0A0LDK5</accession>
<organism evidence="2 3">
    <name type="scientific">Cucumis sativus</name>
    <name type="common">Cucumber</name>
    <dbReference type="NCBI Taxonomy" id="3659"/>
    <lineage>
        <taxon>Eukaryota</taxon>
        <taxon>Viridiplantae</taxon>
        <taxon>Streptophyta</taxon>
        <taxon>Embryophyta</taxon>
        <taxon>Tracheophyta</taxon>
        <taxon>Spermatophyta</taxon>
        <taxon>Magnoliopsida</taxon>
        <taxon>eudicotyledons</taxon>
        <taxon>Gunneridae</taxon>
        <taxon>Pentapetalae</taxon>
        <taxon>rosids</taxon>
        <taxon>fabids</taxon>
        <taxon>Cucurbitales</taxon>
        <taxon>Cucurbitaceae</taxon>
        <taxon>Benincaseae</taxon>
        <taxon>Cucumis</taxon>
    </lineage>
</organism>
<name>A0A0A0LDK5_CUCSA</name>
<reference evidence="2 3" key="2">
    <citation type="journal article" date="2009" name="PLoS ONE">
        <title>An integrated genetic and cytogenetic map of the cucumber genome.</title>
        <authorList>
            <person name="Ren Y."/>
            <person name="Zhang Z."/>
            <person name="Liu J."/>
            <person name="Staub J.E."/>
            <person name="Han Y."/>
            <person name="Cheng Z."/>
            <person name="Li X."/>
            <person name="Lu J."/>
            <person name="Miao H."/>
            <person name="Kang H."/>
            <person name="Xie B."/>
            <person name="Gu X."/>
            <person name="Wang X."/>
            <person name="Du Y."/>
            <person name="Jin W."/>
            <person name="Huang S."/>
        </authorList>
    </citation>
    <scope>NUCLEOTIDE SEQUENCE [LARGE SCALE GENOMIC DNA]</scope>
    <source>
        <strain evidence="3">cv. 9930</strain>
    </source>
</reference>
<keyword evidence="1" id="KW-0472">Membrane</keyword>
<reference evidence="2 3" key="3">
    <citation type="journal article" date="2010" name="BMC Genomics">
        <title>Transcriptome sequencing and comparative analysis of cucumber flowers with different sex types.</title>
        <authorList>
            <person name="Guo S."/>
            <person name="Zheng Y."/>
            <person name="Joung J.G."/>
            <person name="Liu S."/>
            <person name="Zhang Z."/>
            <person name="Crasta O.R."/>
            <person name="Sobral B.W."/>
            <person name="Xu Y."/>
            <person name="Huang S."/>
            <person name="Fei Z."/>
        </authorList>
    </citation>
    <scope>NUCLEOTIDE SEQUENCE [LARGE SCALE GENOMIC DNA]</scope>
    <source>
        <strain evidence="3">cv. 9930</strain>
    </source>
</reference>